<comment type="caution">
    <text evidence="2">The sequence shown here is derived from an EMBL/GenBank/DDBJ whole genome shotgun (WGS) entry which is preliminary data.</text>
</comment>
<dbReference type="EMBL" id="JAPEIS010000009">
    <property type="protein sequence ID" value="KAJ8063110.1"/>
    <property type="molecule type" value="Genomic_DNA"/>
</dbReference>
<feature type="compositionally biased region" description="Acidic residues" evidence="1">
    <location>
        <begin position="177"/>
        <end position="188"/>
    </location>
</feature>
<name>A0A9X0AHW5_9HELO</name>
<evidence type="ECO:0000256" key="1">
    <source>
        <dbReference type="SAM" id="MobiDB-lite"/>
    </source>
</evidence>
<evidence type="ECO:0000313" key="3">
    <source>
        <dbReference type="Proteomes" id="UP001152300"/>
    </source>
</evidence>
<reference evidence="2" key="1">
    <citation type="submission" date="2022-11" db="EMBL/GenBank/DDBJ databases">
        <title>Genome Resource of Sclerotinia nivalis Strain SnTB1, a Plant Pathogen Isolated from American Ginseng.</title>
        <authorList>
            <person name="Fan S."/>
        </authorList>
    </citation>
    <scope>NUCLEOTIDE SEQUENCE</scope>
    <source>
        <strain evidence="2">SnTB1</strain>
    </source>
</reference>
<dbReference type="Proteomes" id="UP001152300">
    <property type="component" value="Unassembled WGS sequence"/>
</dbReference>
<organism evidence="2 3">
    <name type="scientific">Sclerotinia nivalis</name>
    <dbReference type="NCBI Taxonomy" id="352851"/>
    <lineage>
        <taxon>Eukaryota</taxon>
        <taxon>Fungi</taxon>
        <taxon>Dikarya</taxon>
        <taxon>Ascomycota</taxon>
        <taxon>Pezizomycotina</taxon>
        <taxon>Leotiomycetes</taxon>
        <taxon>Helotiales</taxon>
        <taxon>Sclerotiniaceae</taxon>
        <taxon>Sclerotinia</taxon>
    </lineage>
</organism>
<dbReference type="AlphaFoldDB" id="A0A9X0AHW5"/>
<evidence type="ECO:0000313" key="2">
    <source>
        <dbReference type="EMBL" id="KAJ8063110.1"/>
    </source>
</evidence>
<feature type="compositionally biased region" description="Basic residues" evidence="1">
    <location>
        <begin position="111"/>
        <end position="134"/>
    </location>
</feature>
<keyword evidence="3" id="KW-1185">Reference proteome</keyword>
<proteinExistence type="predicted"/>
<feature type="compositionally biased region" description="Polar residues" evidence="1">
    <location>
        <begin position="209"/>
        <end position="236"/>
    </location>
</feature>
<feature type="region of interest" description="Disordered" evidence="1">
    <location>
        <begin position="177"/>
        <end position="247"/>
    </location>
</feature>
<accession>A0A9X0AHW5</accession>
<feature type="compositionally biased region" description="Basic residues" evidence="1">
    <location>
        <begin position="195"/>
        <end position="204"/>
    </location>
</feature>
<protein>
    <submittedName>
        <fullName evidence="2">Uncharacterized protein</fullName>
    </submittedName>
</protein>
<sequence length="290" mass="32813">MLRLHCEWEAAPVGSSEEAAIRRSLNDHQFNFIRRVEVFLCKQKKHGLKRELRDTKEAVLALNIQVEKGIKLLEIDIDLFRYFVNKLTNEAKLEDTSNKEDNSDITPTRSKSSKSFRAPAKRANRKSAKGKTKGTRNTGDRIVKKKWTTPPSIFKTKKIEEIRKLVLAKKKISEPIEPLDNDNEDIEPTDSRKPSAPKKSKKEKTKTSVVINIPSSPSKSFGTLSTIPEPNVIPSTKRQEASVPLTKSSMPIIGKKAIGDKDLLNFSSSDTMSNIPDEYDSYERTFISKQ</sequence>
<feature type="region of interest" description="Disordered" evidence="1">
    <location>
        <begin position="94"/>
        <end position="146"/>
    </location>
</feature>
<gene>
    <name evidence="2" type="ORF">OCU04_008353</name>
</gene>